<dbReference type="Pfam" id="PF00753">
    <property type="entry name" value="Lactamase_B"/>
    <property type="match status" value="1"/>
</dbReference>
<sequence>MMPSFVVRRLAMKSSFRRSGPESMLLGRCVSPARKAGALGWRRGQSRPGERRIMTAEQVVDAAEHDAALHGGVPEPTEIAHGVWTLPMEFPSKGQPLRYTLSYVLTDAAGGVHLIDPGVDTDSNWKRLEAHLAARGRSSADIRSVIVTHLHFDHLGMGARVRAMTGAEVVLHRLEQAAIDGEFGGEDRERFDRWGVPHERRDELARITAERFSKAQITADRLVEGGGRLVLGDIELDVIWTPGHTYGSICLRDAERKLLFTGDHVLPVLNPGLGLGGPTPSNPISDYLDALDRVAGFDDHQVCPGHGYRFFGLRARCDKLGAHHARRTAEVAEVLDRLDRPSVWQVASELYWSLGWENLSHYLLDSALAQVEMHIDRLGRTAETERAA</sequence>
<dbReference type="SMART" id="SM00849">
    <property type="entry name" value="Lactamase_B"/>
    <property type="match status" value="1"/>
</dbReference>
<dbReference type="KEGG" id="gry:D7I44_11085"/>
<dbReference type="InterPro" id="IPR050855">
    <property type="entry name" value="NDM-1-like"/>
</dbReference>
<dbReference type="InterPro" id="IPR036866">
    <property type="entry name" value="RibonucZ/Hydroxyglut_hydro"/>
</dbReference>
<dbReference type="OrthoDB" id="2971563at2"/>
<accession>A0A387BSH6</accession>
<feature type="domain" description="Metallo-beta-lactamase" evidence="1">
    <location>
        <begin position="99"/>
        <end position="306"/>
    </location>
</feature>
<keyword evidence="2" id="KW-0378">Hydrolase</keyword>
<dbReference type="PANTHER" id="PTHR42951">
    <property type="entry name" value="METALLO-BETA-LACTAMASE DOMAIN-CONTAINING"/>
    <property type="match status" value="1"/>
</dbReference>
<reference evidence="2 3" key="1">
    <citation type="submission" date="2018-09" db="EMBL/GenBank/DDBJ databases">
        <title>Genome sequencing of strain 2DFW10M-5.</title>
        <authorList>
            <person name="Heo J."/>
            <person name="Kim S.-J."/>
            <person name="Kwon S.-W."/>
        </authorList>
    </citation>
    <scope>NUCLEOTIDE SEQUENCE [LARGE SCALE GENOMIC DNA]</scope>
    <source>
        <strain evidence="2 3">2DFW10M-5</strain>
    </source>
</reference>
<dbReference type="InterPro" id="IPR001279">
    <property type="entry name" value="Metallo-B-lactamas"/>
</dbReference>
<gene>
    <name evidence="2" type="ORF">D7I44_11085</name>
</gene>
<keyword evidence="3" id="KW-1185">Reference proteome</keyword>
<name>A0A387BSH6_9MICO</name>
<dbReference type="GO" id="GO:0016787">
    <property type="term" value="F:hydrolase activity"/>
    <property type="evidence" value="ECO:0007669"/>
    <property type="project" value="UniProtKB-KW"/>
</dbReference>
<dbReference type="Proteomes" id="UP000275069">
    <property type="component" value="Chromosome"/>
</dbReference>
<dbReference type="EMBL" id="CP032624">
    <property type="protein sequence ID" value="AYG04019.1"/>
    <property type="molecule type" value="Genomic_DNA"/>
</dbReference>
<evidence type="ECO:0000259" key="1">
    <source>
        <dbReference type="SMART" id="SM00849"/>
    </source>
</evidence>
<dbReference type="AlphaFoldDB" id="A0A387BSH6"/>
<evidence type="ECO:0000313" key="2">
    <source>
        <dbReference type="EMBL" id="AYG04019.1"/>
    </source>
</evidence>
<organism evidence="2 3">
    <name type="scientific">Gryllotalpicola protaetiae</name>
    <dbReference type="NCBI Taxonomy" id="2419771"/>
    <lineage>
        <taxon>Bacteria</taxon>
        <taxon>Bacillati</taxon>
        <taxon>Actinomycetota</taxon>
        <taxon>Actinomycetes</taxon>
        <taxon>Micrococcales</taxon>
        <taxon>Microbacteriaceae</taxon>
        <taxon>Gryllotalpicola</taxon>
    </lineage>
</organism>
<evidence type="ECO:0000313" key="3">
    <source>
        <dbReference type="Proteomes" id="UP000275069"/>
    </source>
</evidence>
<dbReference type="SUPFAM" id="SSF56281">
    <property type="entry name" value="Metallo-hydrolase/oxidoreductase"/>
    <property type="match status" value="1"/>
</dbReference>
<dbReference type="Gene3D" id="3.60.15.10">
    <property type="entry name" value="Ribonuclease Z/Hydroxyacylglutathione hydrolase-like"/>
    <property type="match status" value="1"/>
</dbReference>
<protein>
    <submittedName>
        <fullName evidence="2">MBL fold metallo-hydrolase</fullName>
    </submittedName>
</protein>
<proteinExistence type="predicted"/>